<accession>A0ABM4CA13</accession>
<keyword evidence="1" id="KW-1185">Reference proteome</keyword>
<evidence type="ECO:0000313" key="1">
    <source>
        <dbReference type="Proteomes" id="UP001652625"/>
    </source>
</evidence>
<dbReference type="RefSeq" id="XP_065658503.1">
    <property type="nucleotide sequence ID" value="XM_065802431.1"/>
</dbReference>
<proteinExistence type="predicted"/>
<reference evidence="2" key="1">
    <citation type="submission" date="2025-08" db="UniProtKB">
        <authorList>
            <consortium name="RefSeq"/>
        </authorList>
    </citation>
    <scope>IDENTIFICATION</scope>
</reference>
<name>A0ABM4CA13_HYDVU</name>
<organism evidence="1 2">
    <name type="scientific">Hydra vulgaris</name>
    <name type="common">Hydra</name>
    <name type="synonym">Hydra attenuata</name>
    <dbReference type="NCBI Taxonomy" id="6087"/>
    <lineage>
        <taxon>Eukaryota</taxon>
        <taxon>Metazoa</taxon>
        <taxon>Cnidaria</taxon>
        <taxon>Hydrozoa</taxon>
        <taxon>Hydroidolina</taxon>
        <taxon>Anthoathecata</taxon>
        <taxon>Aplanulata</taxon>
        <taxon>Hydridae</taxon>
        <taxon>Hydra</taxon>
    </lineage>
</organism>
<dbReference type="GeneID" id="136083019"/>
<sequence>MEELGPCSITTRTTLEATTSERDLGIQITNDLKVEIQSIIASCKANQMLGILKHTFQSCDASLWKQLYSTYIRPLLEFAIPAWKPHLVKDEQTIELIQCSPKIPDKLKKFDYKSRCLQLGISSLVERRKRNDLIQKYKIINNIDIVKWHFPLITIPPRANHRERFTANSTATIQLVSIF</sequence>
<protein>
    <submittedName>
        <fullName evidence="2">Uncharacterized protein LOC136083019</fullName>
    </submittedName>
</protein>
<gene>
    <name evidence="2" type="primary">LOC136083019</name>
</gene>
<dbReference type="Proteomes" id="UP001652625">
    <property type="component" value="Chromosome 08"/>
</dbReference>
<dbReference type="PRINTS" id="PR01345">
    <property type="entry name" value="CERVTRCPTASE"/>
</dbReference>
<evidence type="ECO:0000313" key="2">
    <source>
        <dbReference type="RefSeq" id="XP_065658503.1"/>
    </source>
</evidence>